<evidence type="ECO:0000313" key="11">
    <source>
        <dbReference type="Proteomes" id="UP000789831"/>
    </source>
</evidence>
<evidence type="ECO:0000256" key="5">
    <source>
        <dbReference type="ARBA" id="ARBA00022792"/>
    </source>
</evidence>
<comment type="caution">
    <text evidence="10">The sequence shown here is derived from an EMBL/GenBank/DDBJ whole genome shotgun (WGS) entry which is preliminary data.</text>
</comment>
<reference evidence="10" key="1">
    <citation type="submission" date="2021-06" db="EMBL/GenBank/DDBJ databases">
        <authorList>
            <person name="Kallberg Y."/>
            <person name="Tangrot J."/>
            <person name="Rosling A."/>
        </authorList>
    </citation>
    <scope>NUCLEOTIDE SEQUENCE</scope>
    <source>
        <strain evidence="10">MT106</strain>
    </source>
</reference>
<dbReference type="GO" id="GO:0006122">
    <property type="term" value="P:mitochondrial electron transport, ubiquinol to cytochrome c"/>
    <property type="evidence" value="ECO:0007669"/>
    <property type="project" value="InterPro"/>
</dbReference>
<gene>
    <name evidence="10" type="ORF">AGERDE_LOCUS3633</name>
</gene>
<evidence type="ECO:0000256" key="6">
    <source>
        <dbReference type="ARBA" id="ARBA00022982"/>
    </source>
</evidence>
<comment type="function">
    <text evidence="9">Component of the ubiquinol-cytochrome c oxidoreductase, a multisubunit transmembrane complex that is part of the mitochondrial electron transport chain which drives oxidative phosphorylation.</text>
</comment>
<dbReference type="PANTHER" id="PTHR12022">
    <property type="entry name" value="UBIQUINOL-CYTOCHROME C REDUCTASE COMPLEX 14 KD PROTEIN"/>
    <property type="match status" value="1"/>
</dbReference>
<dbReference type="SUPFAM" id="SSF81524">
    <property type="entry name" value="14 kDa protein of cytochrome bc1 complex (Ubiquinol-cytochrome c reductase)"/>
    <property type="match status" value="1"/>
</dbReference>
<organism evidence="10 11">
    <name type="scientific">Ambispora gerdemannii</name>
    <dbReference type="NCBI Taxonomy" id="144530"/>
    <lineage>
        <taxon>Eukaryota</taxon>
        <taxon>Fungi</taxon>
        <taxon>Fungi incertae sedis</taxon>
        <taxon>Mucoromycota</taxon>
        <taxon>Glomeromycotina</taxon>
        <taxon>Glomeromycetes</taxon>
        <taxon>Archaeosporales</taxon>
        <taxon>Ambisporaceae</taxon>
        <taxon>Ambispora</taxon>
    </lineage>
</organism>
<dbReference type="Pfam" id="PF02271">
    <property type="entry name" value="UCR_14kD"/>
    <property type="match status" value="1"/>
</dbReference>
<evidence type="ECO:0000256" key="4">
    <source>
        <dbReference type="ARBA" id="ARBA00022660"/>
    </source>
</evidence>
<evidence type="ECO:0000313" key="10">
    <source>
        <dbReference type="EMBL" id="CAG8488704.1"/>
    </source>
</evidence>
<dbReference type="EMBL" id="CAJVPL010000369">
    <property type="protein sequence ID" value="CAG8488704.1"/>
    <property type="molecule type" value="Genomic_DNA"/>
</dbReference>
<evidence type="ECO:0000256" key="2">
    <source>
        <dbReference type="ARBA" id="ARBA00008554"/>
    </source>
</evidence>
<evidence type="ECO:0000256" key="7">
    <source>
        <dbReference type="ARBA" id="ARBA00023128"/>
    </source>
</evidence>
<dbReference type="AlphaFoldDB" id="A0A9N8WJE5"/>
<dbReference type="PANTHER" id="PTHR12022:SF0">
    <property type="entry name" value="CYTOCHROME B-C1 COMPLEX SUBUNIT 7"/>
    <property type="match status" value="1"/>
</dbReference>
<dbReference type="PIRSF" id="PIRSF000022">
    <property type="entry name" value="Bc1_14K"/>
    <property type="match status" value="1"/>
</dbReference>
<evidence type="ECO:0000256" key="3">
    <source>
        <dbReference type="ARBA" id="ARBA00022448"/>
    </source>
</evidence>
<keyword evidence="7 9" id="KW-0496">Mitochondrion</keyword>
<keyword evidence="4 9" id="KW-0679">Respiratory chain</keyword>
<dbReference type="InterPro" id="IPR036544">
    <property type="entry name" value="QCR7_sf"/>
</dbReference>
<dbReference type="InterPro" id="IPR003197">
    <property type="entry name" value="QCR7"/>
</dbReference>
<keyword evidence="8 9" id="KW-0472">Membrane</keyword>
<dbReference type="GO" id="GO:0005743">
    <property type="term" value="C:mitochondrial inner membrane"/>
    <property type="evidence" value="ECO:0007669"/>
    <property type="project" value="UniProtKB-SubCell"/>
</dbReference>
<comment type="similarity">
    <text evidence="2 9">Belongs to the UQCRB/QCR7 family.</text>
</comment>
<dbReference type="OrthoDB" id="425749at2759"/>
<keyword evidence="11" id="KW-1185">Reference proteome</keyword>
<name>A0A9N8WJE5_9GLOM</name>
<keyword evidence="6 9" id="KW-0249">Electron transport</keyword>
<evidence type="ECO:0000256" key="9">
    <source>
        <dbReference type="PIRNR" id="PIRNR000022"/>
    </source>
</evidence>
<dbReference type="Proteomes" id="UP000789831">
    <property type="component" value="Unassembled WGS sequence"/>
</dbReference>
<evidence type="ECO:0000256" key="8">
    <source>
        <dbReference type="ARBA" id="ARBA00023136"/>
    </source>
</evidence>
<accession>A0A9N8WJE5</accession>
<keyword evidence="5 9" id="KW-0999">Mitochondrion inner membrane</keyword>
<protein>
    <recommendedName>
        <fullName evidence="9">Cytochrome b-c1 complex subunit 7</fullName>
    </recommendedName>
</protein>
<keyword evidence="3 9" id="KW-0813">Transport</keyword>
<proteinExistence type="inferred from homology"/>
<sequence length="99" mass="11720">MASVKSYVQNKKGLRYDDIIHEESETVQEALRRLPIHEDNYRSLRIRNAFQLSIQHNILPKEQWIKPEEDVRYLSPIIAEVVAEEAEREAFDAMKIIKK</sequence>
<evidence type="ECO:0000256" key="1">
    <source>
        <dbReference type="ARBA" id="ARBA00004443"/>
    </source>
</evidence>
<dbReference type="Gene3D" id="1.10.1090.10">
    <property type="entry name" value="Cytochrome b-c1 complex subunit 7"/>
    <property type="match status" value="1"/>
</dbReference>
<dbReference type="FunFam" id="1.10.1090.10:FF:000001">
    <property type="entry name" value="Cytochrome b-c1 complex subunit 7"/>
    <property type="match status" value="1"/>
</dbReference>
<dbReference type="GO" id="GO:0045275">
    <property type="term" value="C:respiratory chain complex III"/>
    <property type="evidence" value="ECO:0007669"/>
    <property type="project" value="InterPro"/>
</dbReference>
<comment type="subcellular location">
    <subcellularLocation>
        <location evidence="1">Mitochondrion inner membrane</location>
        <topology evidence="1">Peripheral membrane protein</topology>
        <orientation evidence="1">Matrix side</orientation>
    </subcellularLocation>
</comment>